<name>A0AAV8S6R7_9ROSI</name>
<evidence type="ECO:0000313" key="4">
    <source>
        <dbReference type="Proteomes" id="UP001159364"/>
    </source>
</evidence>
<keyword evidence="4" id="KW-1185">Reference proteome</keyword>
<protein>
    <recommendedName>
        <fullName evidence="2">PHD-type zinc finger plants domain-containing protein</fullName>
    </recommendedName>
</protein>
<evidence type="ECO:0000313" key="3">
    <source>
        <dbReference type="EMBL" id="KAJ8747853.1"/>
    </source>
</evidence>
<dbReference type="PANTHER" id="PTHR33779:SF1">
    <property type="entry name" value="EXPRESSED PROTEIN"/>
    <property type="match status" value="1"/>
</dbReference>
<proteinExistence type="predicted"/>
<dbReference type="InterPro" id="IPR056874">
    <property type="entry name" value="PHD_dom_pln"/>
</dbReference>
<dbReference type="EMBL" id="JAIWQS010000062">
    <property type="protein sequence ID" value="KAJ8747853.1"/>
    <property type="molecule type" value="Genomic_DNA"/>
</dbReference>
<dbReference type="PANTHER" id="PTHR33779">
    <property type="entry name" value="EXPRESSED PROTEIN"/>
    <property type="match status" value="1"/>
</dbReference>
<accession>A0AAV8S6R7</accession>
<organism evidence="3 4">
    <name type="scientific">Erythroxylum novogranatense</name>
    <dbReference type="NCBI Taxonomy" id="1862640"/>
    <lineage>
        <taxon>Eukaryota</taxon>
        <taxon>Viridiplantae</taxon>
        <taxon>Streptophyta</taxon>
        <taxon>Embryophyta</taxon>
        <taxon>Tracheophyta</taxon>
        <taxon>Spermatophyta</taxon>
        <taxon>Magnoliopsida</taxon>
        <taxon>eudicotyledons</taxon>
        <taxon>Gunneridae</taxon>
        <taxon>Pentapetalae</taxon>
        <taxon>rosids</taxon>
        <taxon>fabids</taxon>
        <taxon>Malpighiales</taxon>
        <taxon>Erythroxylaceae</taxon>
        <taxon>Erythroxylum</taxon>
    </lineage>
</organism>
<gene>
    <name evidence="3" type="ORF">K2173_011788</name>
</gene>
<feature type="domain" description="PHD-type zinc finger plants" evidence="2">
    <location>
        <begin position="14"/>
        <end position="56"/>
    </location>
</feature>
<reference evidence="3 4" key="1">
    <citation type="submission" date="2021-09" db="EMBL/GenBank/DDBJ databases">
        <title>Genomic insights and catalytic innovation underlie evolution of tropane alkaloids biosynthesis.</title>
        <authorList>
            <person name="Wang Y.-J."/>
            <person name="Tian T."/>
            <person name="Huang J.-P."/>
            <person name="Huang S.-X."/>
        </authorList>
    </citation>
    <scope>NUCLEOTIDE SEQUENCE [LARGE SCALE GENOMIC DNA]</scope>
    <source>
        <strain evidence="3">KIB-2018</strain>
        <tissue evidence="3">Leaf</tissue>
    </source>
</reference>
<feature type="region of interest" description="Disordered" evidence="1">
    <location>
        <begin position="62"/>
        <end position="127"/>
    </location>
</feature>
<evidence type="ECO:0000256" key="1">
    <source>
        <dbReference type="SAM" id="MobiDB-lite"/>
    </source>
</evidence>
<feature type="compositionally biased region" description="Polar residues" evidence="1">
    <location>
        <begin position="100"/>
        <end position="112"/>
    </location>
</feature>
<sequence>MKFNTSSQPNPECCMCGDCGFSCELFLCNICQFRSQHRYCSNLYPKAESYQVCNWCLSHDSKEKSQNSSSSNKKSCDDDNRNSKKTKRNSNIDQGRLKSQRGSQQLQVNNLIKKQKSPQRSPSTRRRIITQGRLEEKLRRTRSEYISNNNGITRQVFINKVRRYKLLDEFSS</sequence>
<evidence type="ECO:0000259" key="2">
    <source>
        <dbReference type="Pfam" id="PF25054"/>
    </source>
</evidence>
<dbReference type="Pfam" id="PF25054">
    <property type="entry name" value="PHD_pln"/>
    <property type="match status" value="1"/>
</dbReference>
<dbReference type="Proteomes" id="UP001159364">
    <property type="component" value="Unassembled WGS sequence"/>
</dbReference>
<feature type="compositionally biased region" description="Basic residues" evidence="1">
    <location>
        <begin position="113"/>
        <end position="127"/>
    </location>
</feature>
<comment type="caution">
    <text evidence="3">The sequence shown here is derived from an EMBL/GenBank/DDBJ whole genome shotgun (WGS) entry which is preliminary data.</text>
</comment>
<dbReference type="AlphaFoldDB" id="A0AAV8S6R7"/>